<evidence type="ECO:0000313" key="4">
    <source>
        <dbReference type="Proteomes" id="UP001232148"/>
    </source>
</evidence>
<protein>
    <recommendedName>
        <fullName evidence="2">HNH nuclease domain-containing protein</fullName>
    </recommendedName>
</protein>
<feature type="compositionally biased region" description="Low complexity" evidence="1">
    <location>
        <begin position="494"/>
        <end position="505"/>
    </location>
</feature>
<accession>A0AAD9HW25</accession>
<dbReference type="Proteomes" id="UP001232148">
    <property type="component" value="Unassembled WGS sequence"/>
</dbReference>
<name>A0AAD9HW25_9PEZI</name>
<gene>
    <name evidence="3" type="ORF">LX32DRAFT_678374</name>
</gene>
<evidence type="ECO:0000259" key="2">
    <source>
        <dbReference type="Pfam" id="PF13391"/>
    </source>
</evidence>
<organism evidence="3 4">
    <name type="scientific">Colletotrichum zoysiae</name>
    <dbReference type="NCBI Taxonomy" id="1216348"/>
    <lineage>
        <taxon>Eukaryota</taxon>
        <taxon>Fungi</taxon>
        <taxon>Dikarya</taxon>
        <taxon>Ascomycota</taxon>
        <taxon>Pezizomycotina</taxon>
        <taxon>Sordariomycetes</taxon>
        <taxon>Hypocreomycetidae</taxon>
        <taxon>Glomerellales</taxon>
        <taxon>Glomerellaceae</taxon>
        <taxon>Colletotrichum</taxon>
        <taxon>Colletotrichum graminicola species complex</taxon>
    </lineage>
</organism>
<dbReference type="EMBL" id="MU842808">
    <property type="protein sequence ID" value="KAK2035527.1"/>
    <property type="molecule type" value="Genomic_DNA"/>
</dbReference>
<feature type="domain" description="HNH nuclease" evidence="2">
    <location>
        <begin position="393"/>
        <end position="473"/>
    </location>
</feature>
<feature type="region of interest" description="Disordered" evidence="1">
    <location>
        <begin position="477"/>
        <end position="508"/>
    </location>
</feature>
<keyword evidence="4" id="KW-1185">Reference proteome</keyword>
<sequence>MPAAEIPKMIRIFRGRDPETPTRGNRNAPKYPRNQGEFKSALERDNNKCVITDTANPEVCHILPHAALEKPHRTDLVLHLLPMECMWGEERVRSLIPKLVGYRAHNTAAIHTVRNMICLSPQMQVWWTRGIFALEPLRVWSEPISGGTQSRQDRAAKKPKLEQEWSIELRFHWLRKTDVFTMSSPVNYSEDPITRMQELTGEDGGLIKAFNATTCRQVESGQIFTITACSRDELPDYDILLLQWDLLRIWRLAGGADPVTYPLEDPFSLLDDDNDTICSTRPGQYQYYLADHNAKMSLIPPVYALLEALGAADMAQASLWAALWAMPVNHVRRLHEQLYQGHVSFRMYGHLFKVNIDLPRLLKIFCTRDTSSESGTSDEVKSQAALQRDNQQCVLTGAPHPEVCHIFPFASLEYRAKLGSFLLSMEILWGRDRVDELIIKLTSPYHNIVDDLSNMVSLNQQMHSWWKRGYFALEPVGKPERTDQQPDQLSDQMSDTSSTASGASSPNKVVQEEWSIRLRLHWLRSTNIPNLKSLVNFSTNPISKFLTPDPERSAKAVMDQLTWRPIENGQVFTITADSYYKLPDYDILLLQWDLLRIWRLAGGADPAMYADDPHGSGDDWRQA</sequence>
<comment type="caution">
    <text evidence="3">The sequence shown here is derived from an EMBL/GenBank/DDBJ whole genome shotgun (WGS) entry which is preliminary data.</text>
</comment>
<evidence type="ECO:0000256" key="1">
    <source>
        <dbReference type="SAM" id="MobiDB-lite"/>
    </source>
</evidence>
<dbReference type="InterPro" id="IPR003615">
    <property type="entry name" value="HNH_nuc"/>
</dbReference>
<reference evidence="3" key="1">
    <citation type="submission" date="2021-06" db="EMBL/GenBank/DDBJ databases">
        <title>Comparative genomics, transcriptomics and evolutionary studies reveal genomic signatures of adaptation to plant cell wall in hemibiotrophic fungi.</title>
        <authorList>
            <consortium name="DOE Joint Genome Institute"/>
            <person name="Baroncelli R."/>
            <person name="Diaz J.F."/>
            <person name="Benocci T."/>
            <person name="Peng M."/>
            <person name="Battaglia E."/>
            <person name="Haridas S."/>
            <person name="Andreopoulos W."/>
            <person name="Labutti K."/>
            <person name="Pangilinan J."/>
            <person name="Floch G.L."/>
            <person name="Makela M.R."/>
            <person name="Henrissat B."/>
            <person name="Grigoriev I.V."/>
            <person name="Crouch J.A."/>
            <person name="De Vries R.P."/>
            <person name="Sukno S.A."/>
            <person name="Thon M.R."/>
        </authorList>
    </citation>
    <scope>NUCLEOTIDE SEQUENCE</scope>
    <source>
        <strain evidence="3">MAFF235873</strain>
    </source>
</reference>
<feature type="domain" description="HNH nuclease" evidence="2">
    <location>
        <begin position="49"/>
        <end position="134"/>
    </location>
</feature>
<dbReference type="Pfam" id="PF13391">
    <property type="entry name" value="HNH_2"/>
    <property type="match status" value="2"/>
</dbReference>
<proteinExistence type="predicted"/>
<evidence type="ECO:0000313" key="3">
    <source>
        <dbReference type="EMBL" id="KAK2035527.1"/>
    </source>
</evidence>
<dbReference type="AlphaFoldDB" id="A0AAD9HW25"/>
<feature type="region of interest" description="Disordered" evidence="1">
    <location>
        <begin position="15"/>
        <end position="34"/>
    </location>
</feature>